<sequence length="206" mass="24366">MDSPFKTYIYYAGVCYHARKYANFEEGRLNRAWRRESTAGCSRWTNIEIRTEDKKIRNKIIHVLESAEDSLKSLEGKENTMTTSCLDSCIDDFNHIYYAGVCYCARKYANFEEVRLNRVISVDEWWNFKDKRHAFDVRRGYLIKFMSKLKKVVKELKSKEHLKVWHDFVVKCLEKRVNSVIDRLDVRDGQTSTEVEDNRDQVGGPL</sequence>
<reference evidence="2" key="1">
    <citation type="submission" date="2022-11" db="UniProtKB">
        <authorList>
            <consortium name="WormBaseParasite"/>
        </authorList>
    </citation>
    <scope>IDENTIFICATION</scope>
</reference>
<evidence type="ECO:0000313" key="1">
    <source>
        <dbReference type="Proteomes" id="UP000887563"/>
    </source>
</evidence>
<dbReference type="Proteomes" id="UP000887563">
    <property type="component" value="Unplaced"/>
</dbReference>
<protein>
    <submittedName>
        <fullName evidence="2">Uncharacterized protein</fullName>
    </submittedName>
</protein>
<dbReference type="WBParaSite" id="Minc3s00220g07886">
    <property type="protein sequence ID" value="Minc3s00220g07886"/>
    <property type="gene ID" value="Minc3s00220g07886"/>
</dbReference>
<dbReference type="AlphaFoldDB" id="A0A914L4M6"/>
<name>A0A914L4M6_MELIC</name>
<accession>A0A914L4M6</accession>
<organism evidence="1 2">
    <name type="scientific">Meloidogyne incognita</name>
    <name type="common">Southern root-knot nematode worm</name>
    <name type="synonym">Oxyuris incognita</name>
    <dbReference type="NCBI Taxonomy" id="6306"/>
    <lineage>
        <taxon>Eukaryota</taxon>
        <taxon>Metazoa</taxon>
        <taxon>Ecdysozoa</taxon>
        <taxon>Nematoda</taxon>
        <taxon>Chromadorea</taxon>
        <taxon>Rhabditida</taxon>
        <taxon>Tylenchina</taxon>
        <taxon>Tylenchomorpha</taxon>
        <taxon>Tylenchoidea</taxon>
        <taxon>Meloidogynidae</taxon>
        <taxon>Meloidogyninae</taxon>
        <taxon>Meloidogyne</taxon>
        <taxon>Meloidogyne incognita group</taxon>
    </lineage>
</organism>
<evidence type="ECO:0000313" key="2">
    <source>
        <dbReference type="WBParaSite" id="Minc3s00220g07886"/>
    </source>
</evidence>
<proteinExistence type="predicted"/>
<keyword evidence="1" id="KW-1185">Reference proteome</keyword>